<organism evidence="2 3">
    <name type="scientific">Eumeta variegata</name>
    <name type="common">Bagworm moth</name>
    <name type="synonym">Eumeta japonica</name>
    <dbReference type="NCBI Taxonomy" id="151549"/>
    <lineage>
        <taxon>Eukaryota</taxon>
        <taxon>Metazoa</taxon>
        <taxon>Ecdysozoa</taxon>
        <taxon>Arthropoda</taxon>
        <taxon>Hexapoda</taxon>
        <taxon>Insecta</taxon>
        <taxon>Pterygota</taxon>
        <taxon>Neoptera</taxon>
        <taxon>Endopterygota</taxon>
        <taxon>Lepidoptera</taxon>
        <taxon>Glossata</taxon>
        <taxon>Ditrysia</taxon>
        <taxon>Tineoidea</taxon>
        <taxon>Psychidae</taxon>
        <taxon>Oiketicinae</taxon>
        <taxon>Eumeta</taxon>
    </lineage>
</organism>
<evidence type="ECO:0000256" key="1">
    <source>
        <dbReference type="SAM" id="MobiDB-lite"/>
    </source>
</evidence>
<feature type="region of interest" description="Disordered" evidence="1">
    <location>
        <begin position="89"/>
        <end position="117"/>
    </location>
</feature>
<accession>A0A4C1XG54</accession>
<keyword evidence="3" id="KW-1185">Reference proteome</keyword>
<feature type="compositionally biased region" description="Low complexity" evidence="1">
    <location>
        <begin position="89"/>
        <end position="101"/>
    </location>
</feature>
<name>A0A4C1XG54_EUMVA</name>
<dbReference type="AlphaFoldDB" id="A0A4C1XG54"/>
<dbReference type="EMBL" id="BGZK01000851">
    <property type="protein sequence ID" value="GBP62866.1"/>
    <property type="molecule type" value="Genomic_DNA"/>
</dbReference>
<gene>
    <name evidence="2" type="ORF">EVAR_44722_1</name>
</gene>
<evidence type="ECO:0000313" key="3">
    <source>
        <dbReference type="Proteomes" id="UP000299102"/>
    </source>
</evidence>
<comment type="caution">
    <text evidence="2">The sequence shown here is derived from an EMBL/GenBank/DDBJ whole genome shotgun (WGS) entry which is preliminary data.</text>
</comment>
<dbReference type="Proteomes" id="UP000299102">
    <property type="component" value="Unassembled WGS sequence"/>
</dbReference>
<protein>
    <submittedName>
        <fullName evidence="2">Uncharacterized protein</fullName>
    </submittedName>
</protein>
<evidence type="ECO:0000313" key="2">
    <source>
        <dbReference type="EMBL" id="GBP62866.1"/>
    </source>
</evidence>
<reference evidence="2 3" key="1">
    <citation type="journal article" date="2019" name="Commun. Biol.">
        <title>The bagworm genome reveals a unique fibroin gene that provides high tensile strength.</title>
        <authorList>
            <person name="Kono N."/>
            <person name="Nakamura H."/>
            <person name="Ohtoshi R."/>
            <person name="Tomita M."/>
            <person name="Numata K."/>
            <person name="Arakawa K."/>
        </authorList>
    </citation>
    <scope>NUCLEOTIDE SEQUENCE [LARGE SCALE GENOMIC DNA]</scope>
</reference>
<proteinExistence type="predicted"/>
<sequence>MHVVIHPVTAPAPVVAVVVAACAQRPARSYLSLSRCALRNVIEASARGADGRLRVCSLITCSVKTLNSDKMAAEPKTIAPFRRRVKAAPARRAPCRGPAVRSEGNIGQAAAASTRRL</sequence>